<keyword evidence="1 2" id="KW-1015">Disulfide bond</keyword>
<gene>
    <name evidence="5" type="primary">6048481</name>
    <name evidence="4" type="ORF">CpipJ_CPIJ015312</name>
</gene>
<dbReference type="EMBL" id="DS232428">
    <property type="protein sequence ID" value="EDS41644.1"/>
    <property type="molecule type" value="Genomic_DNA"/>
</dbReference>
<dbReference type="SUPFAM" id="SSF57184">
    <property type="entry name" value="Growth factor receptor domain"/>
    <property type="match status" value="3"/>
</dbReference>
<feature type="domain" description="EGF-like" evidence="3">
    <location>
        <begin position="831"/>
        <end position="868"/>
    </location>
</feature>
<feature type="domain" description="EGF-like" evidence="3">
    <location>
        <begin position="444"/>
        <end position="482"/>
    </location>
</feature>
<accession>B0X6X3</accession>
<evidence type="ECO:0000313" key="4">
    <source>
        <dbReference type="EMBL" id="EDS41644.1"/>
    </source>
</evidence>
<feature type="domain" description="EGF-like" evidence="3">
    <location>
        <begin position="2005"/>
        <end position="2042"/>
    </location>
</feature>
<dbReference type="PANTHER" id="PTHR22963:SF39">
    <property type="entry name" value="DUMPY"/>
    <property type="match status" value="1"/>
</dbReference>
<feature type="domain" description="EGF-like" evidence="3">
    <location>
        <begin position="1088"/>
        <end position="1126"/>
    </location>
</feature>
<dbReference type="STRING" id="7176.B0X6X3"/>
<feature type="disulfide bond" evidence="2">
    <location>
        <begin position="1150"/>
        <end position="1160"/>
    </location>
</feature>
<dbReference type="InterPro" id="IPR001881">
    <property type="entry name" value="EGF-like_Ca-bd_dom"/>
</dbReference>
<dbReference type="PANTHER" id="PTHR22963">
    <property type="entry name" value="ENDOGLIN-RELATED"/>
    <property type="match status" value="1"/>
</dbReference>
<dbReference type="SUPFAM" id="SSF90148">
    <property type="entry name" value="DPY module"/>
    <property type="match status" value="16"/>
</dbReference>
<feature type="domain" description="EGF-like" evidence="3">
    <location>
        <begin position="940"/>
        <end position="977"/>
    </location>
</feature>
<feature type="domain" description="EGF-like" evidence="3">
    <location>
        <begin position="1147"/>
        <end position="1184"/>
    </location>
</feature>
<dbReference type="Proteomes" id="UP000002320">
    <property type="component" value="Unassembled WGS sequence"/>
</dbReference>
<dbReference type="EnsemblMetazoa" id="CPIJ015312-RA">
    <property type="protein sequence ID" value="CPIJ015312-PA"/>
    <property type="gene ID" value="CPIJ015312"/>
</dbReference>
<evidence type="ECO:0000313" key="5">
    <source>
        <dbReference type="EnsemblMetazoa" id="CPIJ015312-PA"/>
    </source>
</evidence>
<dbReference type="InterPro" id="IPR048407">
    <property type="entry name" value="Dumpy_DPY"/>
</dbReference>
<dbReference type="OrthoDB" id="7783995at2759"/>
<dbReference type="Pfam" id="PF21164">
    <property type="entry name" value="Dumpy_DPY"/>
    <property type="match status" value="19"/>
</dbReference>
<reference evidence="5" key="2">
    <citation type="submission" date="2021-02" db="UniProtKB">
        <authorList>
            <consortium name="EnsemblMetazoa"/>
        </authorList>
    </citation>
    <scope>IDENTIFICATION</scope>
    <source>
        <strain evidence="5">JHB</strain>
    </source>
</reference>
<dbReference type="InterPro" id="IPR009030">
    <property type="entry name" value="Growth_fac_rcpt_cys_sf"/>
</dbReference>
<feature type="domain" description="EGF-like" evidence="3">
    <location>
        <begin position="1584"/>
        <end position="1621"/>
    </location>
</feature>
<dbReference type="VEuPathDB" id="VectorBase:CQUJHB000192"/>
<evidence type="ECO:0000256" key="2">
    <source>
        <dbReference type="PROSITE-ProRule" id="PRU00076"/>
    </source>
</evidence>
<dbReference type="PROSITE" id="PS01186">
    <property type="entry name" value="EGF_2"/>
    <property type="match status" value="16"/>
</dbReference>
<dbReference type="InterPro" id="IPR003645">
    <property type="entry name" value="Fol_N"/>
</dbReference>
<organism>
    <name type="scientific">Culex quinquefasciatus</name>
    <name type="common">Southern house mosquito</name>
    <name type="synonym">Culex pungens</name>
    <dbReference type="NCBI Taxonomy" id="7176"/>
    <lineage>
        <taxon>Eukaryota</taxon>
        <taxon>Metazoa</taxon>
        <taxon>Ecdysozoa</taxon>
        <taxon>Arthropoda</taxon>
        <taxon>Hexapoda</taxon>
        <taxon>Insecta</taxon>
        <taxon>Pterygota</taxon>
        <taxon>Neoptera</taxon>
        <taxon>Endopterygota</taxon>
        <taxon>Diptera</taxon>
        <taxon>Nematocera</taxon>
        <taxon>Culicoidea</taxon>
        <taxon>Culicidae</taxon>
        <taxon>Culicinae</taxon>
        <taxon>Culicini</taxon>
        <taxon>Culex</taxon>
        <taxon>Culex</taxon>
    </lineage>
</organism>
<feature type="domain" description="EGF-like" evidence="3">
    <location>
        <begin position="503"/>
        <end position="540"/>
    </location>
</feature>
<feature type="domain" description="EGF-like" evidence="3">
    <location>
        <begin position="772"/>
        <end position="810"/>
    </location>
</feature>
<dbReference type="SMART" id="SM00181">
    <property type="entry name" value="EGF"/>
    <property type="match status" value="38"/>
</dbReference>
<comment type="caution">
    <text evidence="2">Lacks conserved residue(s) required for the propagation of feature annotation.</text>
</comment>
<evidence type="ECO:0000256" key="1">
    <source>
        <dbReference type="ARBA" id="ARBA00023157"/>
    </source>
</evidence>
<dbReference type="InterPro" id="IPR000742">
    <property type="entry name" value="EGF"/>
</dbReference>
<feature type="domain" description="EGF-like" evidence="3">
    <location>
        <begin position="296"/>
        <end position="333"/>
    </location>
</feature>
<feature type="disulfide bond" evidence="2">
    <location>
        <begin position="506"/>
        <end position="516"/>
    </location>
</feature>
<feature type="domain" description="EGF-like" evidence="3">
    <location>
        <begin position="881"/>
        <end position="919"/>
    </location>
</feature>
<dbReference type="SMART" id="SM00179">
    <property type="entry name" value="EGF_CA"/>
    <property type="match status" value="11"/>
</dbReference>
<feature type="domain" description="EGF-like" evidence="3">
    <location>
        <begin position="1525"/>
        <end position="1563"/>
    </location>
</feature>
<evidence type="ECO:0000313" key="6">
    <source>
        <dbReference type="Proteomes" id="UP000002320"/>
    </source>
</evidence>
<feature type="domain" description="EGF-like" evidence="3">
    <location>
        <begin position="1195"/>
        <end position="1233"/>
    </location>
</feature>
<name>B0X6X3_CULQU</name>
<keyword evidence="2" id="KW-0245">EGF-like domain</keyword>
<feature type="domain" description="EGF-like" evidence="3">
    <location>
        <begin position="1839"/>
        <end position="1877"/>
    </location>
</feature>
<feature type="domain" description="EGF-like" evidence="3">
    <location>
        <begin position="1791"/>
        <end position="1828"/>
    </location>
</feature>
<protein>
    <recommendedName>
        <fullName evidence="3">EGF-like domain-containing protein</fullName>
    </recommendedName>
</protein>
<feature type="disulfide bond" evidence="2">
    <location>
        <begin position="1478"/>
        <end position="1488"/>
    </location>
</feature>
<dbReference type="VEuPathDB" id="VectorBase:CPIJ015312"/>
<feature type="domain" description="EGF-like" evidence="3">
    <location>
        <begin position="22"/>
        <end position="61"/>
    </location>
</feature>
<dbReference type="InParanoid" id="B0X6X3"/>
<feature type="disulfide bond" evidence="2">
    <location>
        <begin position="834"/>
        <end position="844"/>
    </location>
</feature>
<feature type="domain" description="EGF-like" evidence="3">
    <location>
        <begin position="187"/>
        <end position="224"/>
    </location>
</feature>
<dbReference type="KEGG" id="cqu:CpipJ_CPIJ015312"/>
<feature type="disulfide bond" evidence="2">
    <location>
        <begin position="1794"/>
        <end position="1804"/>
    </location>
</feature>
<dbReference type="OMA" id="PNCTRIC"/>
<feature type="domain" description="EGF-like" evidence="3">
    <location>
        <begin position="128"/>
        <end position="166"/>
    </location>
</feature>
<proteinExistence type="predicted"/>
<feature type="domain" description="EGF-like" evidence="3">
    <location>
        <begin position="237"/>
        <end position="275"/>
    </location>
</feature>
<reference evidence="4" key="1">
    <citation type="submission" date="2007-03" db="EMBL/GenBank/DDBJ databases">
        <title>Annotation of Culex pipiens quinquefasciatus.</title>
        <authorList>
            <consortium name="The Broad Institute Genome Sequencing Platform"/>
            <person name="Atkinson P.W."/>
            <person name="Hemingway J."/>
            <person name="Christensen B.M."/>
            <person name="Higgs S."/>
            <person name="Kodira C."/>
            <person name="Hannick L."/>
            <person name="Megy K."/>
            <person name="O'Leary S."/>
            <person name="Pearson M."/>
            <person name="Haas B.J."/>
            <person name="Mauceli E."/>
            <person name="Wortman J.R."/>
            <person name="Lee N.H."/>
            <person name="Guigo R."/>
            <person name="Stanke M."/>
            <person name="Alvarado L."/>
            <person name="Amedeo P."/>
            <person name="Antoine C.H."/>
            <person name="Arensburger P."/>
            <person name="Bidwell S.L."/>
            <person name="Crawford M."/>
            <person name="Camaro F."/>
            <person name="Devon K."/>
            <person name="Engels R."/>
            <person name="Hammond M."/>
            <person name="Howarth C."/>
            <person name="Koehrsen M."/>
            <person name="Lawson D."/>
            <person name="Montgomery P."/>
            <person name="Nene V."/>
            <person name="Nusbaum C."/>
            <person name="Puiu D."/>
            <person name="Romero-Severson J."/>
            <person name="Severson D.W."/>
            <person name="Shumway M."/>
            <person name="Sisk P."/>
            <person name="Stolte C."/>
            <person name="Zeng Q."/>
            <person name="Eisenstadt E."/>
            <person name="Fraser-Liggett C."/>
            <person name="Strausberg R."/>
            <person name="Galagan J."/>
            <person name="Birren B."/>
            <person name="Collins F.H."/>
        </authorList>
    </citation>
    <scope>NUCLEOTIDE SEQUENCE [LARGE SCALE GENOMIC DNA]</scope>
    <source>
        <strain evidence="4">JHB</strain>
    </source>
</reference>
<dbReference type="HOGENOM" id="CLU_000214_0_0_1"/>
<dbReference type="eggNOG" id="KOG1217">
    <property type="taxonomic scope" value="Eukaryota"/>
</dbReference>
<keyword evidence="6" id="KW-1185">Reference proteome</keyword>
<feature type="disulfide bond" evidence="2">
    <location>
        <begin position="190"/>
        <end position="200"/>
    </location>
</feature>
<dbReference type="PROSITE" id="PS50026">
    <property type="entry name" value="EGF_3"/>
    <property type="match status" value="23"/>
</dbReference>
<dbReference type="SMART" id="SM00274">
    <property type="entry name" value="FOLN"/>
    <property type="match status" value="14"/>
</dbReference>
<feature type="disulfide bond" evidence="2">
    <location>
        <begin position="1587"/>
        <end position="1597"/>
    </location>
</feature>
<feature type="domain" description="EGF-like" evidence="3">
    <location>
        <begin position="1416"/>
        <end position="1454"/>
    </location>
</feature>
<feature type="disulfide bond" evidence="2">
    <location>
        <begin position="943"/>
        <end position="953"/>
    </location>
</feature>
<feature type="domain" description="EGF-like" evidence="3">
    <location>
        <begin position="1732"/>
        <end position="1770"/>
    </location>
</feature>
<feature type="domain" description="EGF-like" evidence="3">
    <location>
        <begin position="1475"/>
        <end position="1512"/>
    </location>
</feature>
<feature type="domain" description="EGF-like" evidence="3">
    <location>
        <begin position="551"/>
        <end position="589"/>
    </location>
</feature>
<feature type="disulfide bond" evidence="2">
    <location>
        <begin position="299"/>
        <end position="309"/>
    </location>
</feature>
<feature type="disulfide bond" evidence="2">
    <location>
        <begin position="2008"/>
        <end position="2018"/>
    </location>
</feature>
<dbReference type="GO" id="GO:0005509">
    <property type="term" value="F:calcium ion binding"/>
    <property type="evidence" value="ECO:0007669"/>
    <property type="project" value="InterPro"/>
</dbReference>
<sequence>MRSYAYRFKQMRIHQADYPKENLSPCVPSPCGANANCREQNGAGSCTCIEDHFGNPYEGCRPECVLNSDCPTNRACVRNKCQDPCPGTCGQNAECQVVNHLPSCTCIEGYEGDPFRYCVLKQREPILVSNPCEPSPCGPNSQCREINEQSVCSCLPTYIGSPPGCRPECVTSSECTMDKACINQRCTDPCPGTCGNNARCNVNNHSPICSCRSGYTGDPFTRCYPNPPPPQDTQVVVRDPCVPSPCGSNAQCRNINGVPSCSCLVNYIGSPPNCRPECTINAECPSNQACMNEKCRDPCPGSCGIGARCNVINHTPICTCESGYTGDPFTNCYPEPPPPREPVRDDPCNPSPCGPNAQCNNGICSCLPEYQGDPYQGCRPECVLNSDCPRDRACIRSKCIDPCPGTCGQDAICEVINHIPMCSCPNGMAGNAFVQCRPQQAPPVTNPCNPSPCGPNSQCREINGQAVCSCVPGFIGSPPTCRPECVVSSECPQNQACNNQKCRDPCPGTCGVGARCSVVNHNPICSCPERFTGDPFVRCQPIIETPVQMTPVNPCQPNPCGPNAECRPVGDSPSCTCLDNMIGSPPNCRPECISNSECASNLACIRQKCQDPCTGACGANAECRVVSHTPMCICSIGFTGDPFTQCLPVQQDVPREPSSPCTPSPCGANANCREQNGAGSCTCIEDHFGNPYEGCRPECVLNSDCPSNRACVRNKCQDPCPGTCGQNANCQVVNHLPSCSCYDGYEGDPFRFCSMVQRDPRVIQLSHSTPQYVNPCQPSPCGPNSQCREINGQAVCSCLPTYIGSPPGCRPECVTSSECPLDRACVNQKCVDPCPGTCGTNARCNVNNHSPICSCQSGYTGDPFTRCYPNPPLPQDTQIVVRDPCVPSPCGPNSQCRNINGVPSCSCLVNYIGSPPNCRPECTINAECPSNQACMNEKCRDPCPGSCGIGARCNVINHTPICTCESGYTGDPFTNCYPEPPPPREPVRDDPCNPSPCGPNAQCNNGICSCLPEYQGDPYQGCRPECVLNSDCPRDRACIRSKCIDPCPGTCGQDAICEVINHIPMCSCPNGMAGNAFVQCRPQQAPPVTNPCNPSPCGPNSQCREINGQAVCSCVPGFIGSPPTCRPECVVSSECPQNQACNNQKCRDPCPGTCGVGARCSVVNHNPICSCPERFTGDPFVRCQPIIETPVQMTPVNPCQPNPCGPNAECRPVGDSPSCTCLDNMIGSPPNCRPECISNSECASNLACIRQKCQDPCTGACGANAECRVVSHTPMCICSIGFTGDPFTQCLPVQQDVPREPSSPCTPSPCGANANCREQNGAGSCTCIEDHFGNPYEGCRPECVLNSDCPSNRACVRNKCQDPCPGTCGQNAKCQVVNHLPSCSCNDGYEGDPFRFCNMVQRDPRVIQLSHSTPQYVNPCQPSPCGPNSQCREINGQAVCSCLPTYIGSPPGCRPECVTSSECPLDRACVNQKCVDPCPGTCGTNARCNVNNHSPICSCQSGYTGDPFTRCYPNPPLPQDTQVVVRDPCVPSPCGPNSQCRNINGVPSCSCLVNYIGSPPNCRPECTINAECPSNQACMNEKCRDPCPGSCGIGARCNVINHTPICTCESGYTGDPFTNCYPEPPPPREPVRDDPCNPSPCGPNAQCNNGICTCLPEYQGDPYQGCRPECVLNSDCPRDRACIRSKCIDPCPGTCGQDAICEVINHIPMCSCPNGMAGNAFVQCRPQQAPPVTNPCNPSPCGPNSQCREINGQAVCSCVPGFIGSPPTCRPECVVSSECPQNQACNNQKCRDPCPGTCGVGARCSVVNHNPICSCPERFTGDPFVRCQPIIETPVQMTPVNPCQPNPCGPNAECRPVGDSPSCTCLDNMIGSPPNCRPECISNSECASNLACIRQKCQDPCTGACGANAECRVVSHTPMCICSIGFTGDPFTQCLPVQQDVPREPSSPCTPSPCGANANCREQNGAGSCTCIEDHFGNPYEGCRPECVLNSDCPSNRACVRNKCQDPCPGTCGQNANCQVVNHLPSCTCIPGYEGDPFRFCNIRQREL</sequence>
<evidence type="ECO:0000259" key="3">
    <source>
        <dbReference type="PROSITE" id="PS50026"/>
    </source>
</evidence>